<feature type="region of interest" description="Disordered" evidence="1">
    <location>
        <begin position="1"/>
        <end position="32"/>
    </location>
</feature>
<proteinExistence type="predicted"/>
<accession>A0ABU3UHQ9</accession>
<dbReference type="Proteomes" id="UP001257627">
    <property type="component" value="Unassembled WGS sequence"/>
</dbReference>
<evidence type="ECO:0008006" key="4">
    <source>
        <dbReference type="Google" id="ProtNLM"/>
    </source>
</evidence>
<name>A0ABU3UHQ9_9ACTN</name>
<organism evidence="2 3">
    <name type="scientific">Streptomyces mirabilis</name>
    <dbReference type="NCBI Taxonomy" id="68239"/>
    <lineage>
        <taxon>Bacteria</taxon>
        <taxon>Bacillati</taxon>
        <taxon>Actinomycetota</taxon>
        <taxon>Actinomycetes</taxon>
        <taxon>Kitasatosporales</taxon>
        <taxon>Streptomycetaceae</taxon>
        <taxon>Streptomyces</taxon>
    </lineage>
</organism>
<feature type="compositionally biased region" description="Basic and acidic residues" evidence="1">
    <location>
        <begin position="1"/>
        <end position="17"/>
    </location>
</feature>
<evidence type="ECO:0000256" key="1">
    <source>
        <dbReference type="SAM" id="MobiDB-lite"/>
    </source>
</evidence>
<protein>
    <recommendedName>
        <fullName evidence="4">S-adenosyl methyltransferase</fullName>
    </recommendedName>
</protein>
<dbReference type="RefSeq" id="WP_240362951.1">
    <property type="nucleotide sequence ID" value="NZ_CP107955.1"/>
</dbReference>
<evidence type="ECO:0000313" key="3">
    <source>
        <dbReference type="Proteomes" id="UP001257627"/>
    </source>
</evidence>
<sequence length="64" mass="7195">MQHHNSDLADTQQEHWQRTYGAHPGMYGQEPSAPAVHATEVFHANGAKNVLELGTRPRRPVLRP</sequence>
<reference evidence="2 3" key="1">
    <citation type="submission" date="2023-02" db="EMBL/GenBank/DDBJ databases">
        <authorList>
            <person name="Maleckis M."/>
        </authorList>
    </citation>
    <scope>NUCLEOTIDE SEQUENCE [LARGE SCALE GENOMIC DNA]</scope>
    <source>
        <strain evidence="2 3">P8-A2</strain>
    </source>
</reference>
<comment type="caution">
    <text evidence="2">The sequence shown here is derived from an EMBL/GenBank/DDBJ whole genome shotgun (WGS) entry which is preliminary data.</text>
</comment>
<evidence type="ECO:0000313" key="2">
    <source>
        <dbReference type="EMBL" id="MDU8993434.1"/>
    </source>
</evidence>
<gene>
    <name evidence="2" type="ORF">PU648_13970</name>
</gene>
<keyword evidence="3" id="KW-1185">Reference proteome</keyword>
<dbReference type="EMBL" id="JARAKF010000001">
    <property type="protein sequence ID" value="MDU8993434.1"/>
    <property type="molecule type" value="Genomic_DNA"/>
</dbReference>